<dbReference type="PANTHER" id="PTHR14218">
    <property type="entry name" value="PROTEASE S8 TRIPEPTIDYL PEPTIDASE I CLN2"/>
    <property type="match status" value="1"/>
</dbReference>
<dbReference type="EC" id="3.4.14.10" evidence="4"/>
<dbReference type="FunFam" id="3.40.50.200:FF:000015">
    <property type="entry name" value="Tripeptidyl peptidase A"/>
    <property type="match status" value="1"/>
</dbReference>
<keyword evidence="12" id="KW-0843">Virulence</keyword>
<feature type="domain" description="Peptidase S53" evidence="17">
    <location>
        <begin position="221"/>
        <end position="595"/>
    </location>
</feature>
<name>A0A5M3M9T1_CONPW</name>
<comment type="cofactor">
    <cofactor evidence="15">
        <name>Ca(2+)</name>
        <dbReference type="ChEBI" id="CHEBI:29108"/>
    </cofactor>
    <text evidence="15">Binds 1 Ca(2+) ion per subunit.</text>
</comment>
<evidence type="ECO:0000256" key="3">
    <source>
        <dbReference type="ARBA" id="ARBA00004239"/>
    </source>
</evidence>
<comment type="function">
    <text evidence="2">Secreted tripeptidyl-peptidase which degrades proteins at acidic pHs and is involved in virulence.</text>
</comment>
<gene>
    <name evidence="18" type="ORF">CONPUDRAFT_131341</name>
</gene>
<feature type="binding site" evidence="15">
    <location>
        <position position="575"/>
    </location>
    <ligand>
        <name>Ca(2+)</name>
        <dbReference type="ChEBI" id="CHEBI:29108"/>
    </ligand>
</feature>
<feature type="binding site" evidence="15">
    <location>
        <position position="573"/>
    </location>
    <ligand>
        <name>Ca(2+)</name>
        <dbReference type="ChEBI" id="CHEBI:29108"/>
    </ligand>
</feature>
<dbReference type="Proteomes" id="UP000053558">
    <property type="component" value="Unassembled WGS sequence"/>
</dbReference>
<dbReference type="GO" id="GO:0046872">
    <property type="term" value="F:metal ion binding"/>
    <property type="evidence" value="ECO:0007669"/>
    <property type="project" value="UniProtKB-UniRule"/>
</dbReference>
<keyword evidence="5" id="KW-0964">Secreted</keyword>
<keyword evidence="10 15" id="KW-0720">Serine protease</keyword>
<dbReference type="CDD" id="cd04056">
    <property type="entry name" value="Peptidases_S53"/>
    <property type="match status" value="1"/>
</dbReference>
<dbReference type="InterPro" id="IPR015366">
    <property type="entry name" value="S53_propep"/>
</dbReference>
<dbReference type="SUPFAM" id="SSF54897">
    <property type="entry name" value="Protease propeptides/inhibitors"/>
    <property type="match status" value="1"/>
</dbReference>
<dbReference type="EMBL" id="JH711587">
    <property type="protein sequence ID" value="EIW75873.1"/>
    <property type="molecule type" value="Genomic_DNA"/>
</dbReference>
<evidence type="ECO:0000256" key="15">
    <source>
        <dbReference type="PROSITE-ProRule" id="PRU01032"/>
    </source>
</evidence>
<evidence type="ECO:0000256" key="5">
    <source>
        <dbReference type="ARBA" id="ARBA00022525"/>
    </source>
</evidence>
<evidence type="ECO:0000313" key="18">
    <source>
        <dbReference type="EMBL" id="EIW75873.1"/>
    </source>
</evidence>
<keyword evidence="11 15" id="KW-0106">Calcium</keyword>
<dbReference type="GO" id="GO:0005576">
    <property type="term" value="C:extracellular region"/>
    <property type="evidence" value="ECO:0007669"/>
    <property type="project" value="UniProtKB-SubCell"/>
</dbReference>
<dbReference type="InterPro" id="IPR030400">
    <property type="entry name" value="Sedolisin_dom"/>
</dbReference>
<evidence type="ECO:0000256" key="11">
    <source>
        <dbReference type="ARBA" id="ARBA00022837"/>
    </source>
</evidence>
<feature type="active site" description="Charge relay system" evidence="15">
    <location>
        <position position="297"/>
    </location>
</feature>
<feature type="binding site" evidence="15">
    <location>
        <position position="555"/>
    </location>
    <ligand>
        <name>Ca(2+)</name>
        <dbReference type="ChEBI" id="CHEBI:29108"/>
    </ligand>
</feature>
<dbReference type="GO" id="GO:0006508">
    <property type="term" value="P:proteolysis"/>
    <property type="evidence" value="ECO:0007669"/>
    <property type="project" value="UniProtKB-KW"/>
</dbReference>
<keyword evidence="8 16" id="KW-0732">Signal</keyword>
<dbReference type="AlphaFoldDB" id="A0A5M3M9T1"/>
<keyword evidence="19" id="KW-1185">Reference proteome</keyword>
<evidence type="ECO:0000256" key="12">
    <source>
        <dbReference type="ARBA" id="ARBA00023026"/>
    </source>
</evidence>
<evidence type="ECO:0000256" key="8">
    <source>
        <dbReference type="ARBA" id="ARBA00022729"/>
    </source>
</evidence>
<dbReference type="CDD" id="cd11377">
    <property type="entry name" value="Pro-peptidase_S53"/>
    <property type="match status" value="1"/>
</dbReference>
<organism evidence="18 19">
    <name type="scientific">Coniophora puteana (strain RWD-64-598)</name>
    <name type="common">Brown rot fungus</name>
    <dbReference type="NCBI Taxonomy" id="741705"/>
    <lineage>
        <taxon>Eukaryota</taxon>
        <taxon>Fungi</taxon>
        <taxon>Dikarya</taxon>
        <taxon>Basidiomycota</taxon>
        <taxon>Agaricomycotina</taxon>
        <taxon>Agaricomycetes</taxon>
        <taxon>Agaricomycetidae</taxon>
        <taxon>Boletales</taxon>
        <taxon>Coniophorineae</taxon>
        <taxon>Coniophoraceae</taxon>
        <taxon>Coniophora</taxon>
    </lineage>
</organism>
<dbReference type="KEGG" id="cput:CONPUDRAFT_131341"/>
<evidence type="ECO:0000256" key="6">
    <source>
        <dbReference type="ARBA" id="ARBA00022670"/>
    </source>
</evidence>
<evidence type="ECO:0000256" key="4">
    <source>
        <dbReference type="ARBA" id="ARBA00012462"/>
    </source>
</evidence>
<dbReference type="PANTHER" id="PTHR14218:SF15">
    <property type="entry name" value="TRIPEPTIDYL-PEPTIDASE 1"/>
    <property type="match status" value="1"/>
</dbReference>
<evidence type="ECO:0000313" key="19">
    <source>
        <dbReference type="Proteomes" id="UP000053558"/>
    </source>
</evidence>
<evidence type="ECO:0000256" key="9">
    <source>
        <dbReference type="ARBA" id="ARBA00022801"/>
    </source>
</evidence>
<dbReference type="InterPro" id="IPR050819">
    <property type="entry name" value="Tripeptidyl-peptidase_I"/>
</dbReference>
<feature type="active site" description="Charge relay system" evidence="15">
    <location>
        <position position="301"/>
    </location>
</feature>
<proteinExistence type="predicted"/>
<dbReference type="GO" id="GO:0004252">
    <property type="term" value="F:serine-type endopeptidase activity"/>
    <property type="evidence" value="ECO:0007669"/>
    <property type="project" value="UniProtKB-UniRule"/>
</dbReference>
<dbReference type="SMART" id="SM00944">
    <property type="entry name" value="Pro-kuma_activ"/>
    <property type="match status" value="1"/>
</dbReference>
<evidence type="ECO:0000256" key="7">
    <source>
        <dbReference type="ARBA" id="ARBA00022723"/>
    </source>
</evidence>
<evidence type="ECO:0000256" key="1">
    <source>
        <dbReference type="ARBA" id="ARBA00001910"/>
    </source>
</evidence>
<comment type="catalytic activity">
    <reaction evidence="1">
        <text>Release of an N-terminal tripeptide from a polypeptide.</text>
        <dbReference type="EC" id="3.4.14.10"/>
    </reaction>
</comment>
<evidence type="ECO:0000259" key="17">
    <source>
        <dbReference type="PROSITE" id="PS51695"/>
    </source>
</evidence>
<dbReference type="OrthoDB" id="409122at2759"/>
<keyword evidence="6 15" id="KW-0645">Protease</keyword>
<dbReference type="Gene3D" id="3.40.50.200">
    <property type="entry name" value="Peptidase S8/S53 domain"/>
    <property type="match status" value="1"/>
</dbReference>
<sequence length="595" mass="63140">MKLSSVWVALSLSPLLASAFRGSQPAIKESIRSAPQGWTRTGRAPADHVLSLKLALAQPKFSDLEKHLLASSDPAHPKYGAHLSKEEVHALLAPASDTLDIVHEWLESHGLGKESVTKSAAGDWVTLRVPAKVAEEMFNTQFHIYRHDESGDSFVRTTSYSLPSVLHPHIDLVQPTTMYTRIKPLRSTLHYSTELELTMDTASDTLTGPSGNAVDPSCNNQITLSCLKQLYNAEGYTPSNTSGNALGITAYLEQYANYADLQTFYQSQNPAAVGSNFTYVSINGGQNLQDPSQAGVEANLDVQYGFGMTYPTPGTFWSTGGEPPFTPDEFEPTNSNEPYSDWTDYLLNQTNIPQTVSTSYADSEETVPFSYADRVCKSFAAIGARGTSLLFGSGDGGVGITGPASTACTPNNGSDAHVFLPMFPGSCPYVTTVGATVNVPEVAASFTGGGFSNYFARPSYQDSDVSAYLQGLGDTYAGMYNASGRAYPDVSAQGVNFLVYIAGKPENVSGTSCATPAFASIVTMLNDARLQAGKSSLGFLNPMLYGNASAALNDITAGSNPGCATAGFNATTGWDPVTGLGTPDFGKLKDLVLSS</sequence>
<keyword evidence="7 15" id="KW-0479">Metal-binding</keyword>
<reference evidence="19" key="1">
    <citation type="journal article" date="2012" name="Science">
        <title>The Paleozoic origin of enzymatic lignin decomposition reconstructed from 31 fungal genomes.</title>
        <authorList>
            <person name="Floudas D."/>
            <person name="Binder M."/>
            <person name="Riley R."/>
            <person name="Barry K."/>
            <person name="Blanchette R.A."/>
            <person name="Henrissat B."/>
            <person name="Martinez A.T."/>
            <person name="Otillar R."/>
            <person name="Spatafora J.W."/>
            <person name="Yadav J.S."/>
            <person name="Aerts A."/>
            <person name="Benoit I."/>
            <person name="Boyd A."/>
            <person name="Carlson A."/>
            <person name="Copeland A."/>
            <person name="Coutinho P.M."/>
            <person name="de Vries R.P."/>
            <person name="Ferreira P."/>
            <person name="Findley K."/>
            <person name="Foster B."/>
            <person name="Gaskell J."/>
            <person name="Glotzer D."/>
            <person name="Gorecki P."/>
            <person name="Heitman J."/>
            <person name="Hesse C."/>
            <person name="Hori C."/>
            <person name="Igarashi K."/>
            <person name="Jurgens J.A."/>
            <person name="Kallen N."/>
            <person name="Kersten P."/>
            <person name="Kohler A."/>
            <person name="Kuees U."/>
            <person name="Kumar T.K.A."/>
            <person name="Kuo A."/>
            <person name="LaButti K."/>
            <person name="Larrondo L.F."/>
            <person name="Lindquist E."/>
            <person name="Ling A."/>
            <person name="Lombard V."/>
            <person name="Lucas S."/>
            <person name="Lundell T."/>
            <person name="Martin R."/>
            <person name="McLaughlin D.J."/>
            <person name="Morgenstern I."/>
            <person name="Morin E."/>
            <person name="Murat C."/>
            <person name="Nagy L.G."/>
            <person name="Nolan M."/>
            <person name="Ohm R.A."/>
            <person name="Patyshakuliyeva A."/>
            <person name="Rokas A."/>
            <person name="Ruiz-Duenas F.J."/>
            <person name="Sabat G."/>
            <person name="Salamov A."/>
            <person name="Samejima M."/>
            <person name="Schmutz J."/>
            <person name="Slot J.C."/>
            <person name="St John F."/>
            <person name="Stenlid J."/>
            <person name="Sun H."/>
            <person name="Sun S."/>
            <person name="Syed K."/>
            <person name="Tsang A."/>
            <person name="Wiebenga A."/>
            <person name="Young D."/>
            <person name="Pisabarro A."/>
            <person name="Eastwood D.C."/>
            <person name="Martin F."/>
            <person name="Cullen D."/>
            <person name="Grigoriev I.V."/>
            <person name="Hibbett D.S."/>
        </authorList>
    </citation>
    <scope>NUCLEOTIDE SEQUENCE [LARGE SCALE GENOMIC DNA]</scope>
    <source>
        <strain evidence="19">RWD-64-598 SS2</strain>
    </source>
</reference>
<feature type="binding site" evidence="15">
    <location>
        <position position="554"/>
    </location>
    <ligand>
        <name>Ca(2+)</name>
        <dbReference type="ChEBI" id="CHEBI:29108"/>
    </ligand>
</feature>
<feature type="active site" description="Charge relay system" evidence="15">
    <location>
        <position position="512"/>
    </location>
</feature>
<dbReference type="GeneID" id="19200336"/>
<comment type="caution">
    <text evidence="18">The sequence shown here is derived from an EMBL/GenBank/DDBJ whole genome shotgun (WGS) entry which is preliminary data.</text>
</comment>
<dbReference type="RefSeq" id="XP_007773879.1">
    <property type="nucleotide sequence ID" value="XM_007775689.1"/>
</dbReference>
<dbReference type="OMA" id="MLNTKYH"/>
<evidence type="ECO:0000256" key="10">
    <source>
        <dbReference type="ARBA" id="ARBA00022825"/>
    </source>
</evidence>
<keyword evidence="13" id="KW-0865">Zymogen</keyword>
<protein>
    <recommendedName>
        <fullName evidence="4">tripeptidyl-peptidase II</fullName>
        <ecNumber evidence="4">3.4.14.10</ecNumber>
    </recommendedName>
</protein>
<evidence type="ECO:0000256" key="2">
    <source>
        <dbReference type="ARBA" id="ARBA00002451"/>
    </source>
</evidence>
<keyword evidence="14" id="KW-0325">Glycoprotein</keyword>
<evidence type="ECO:0000256" key="14">
    <source>
        <dbReference type="ARBA" id="ARBA00023180"/>
    </source>
</evidence>
<feature type="signal peptide" evidence="16">
    <location>
        <begin position="1"/>
        <end position="19"/>
    </location>
</feature>
<dbReference type="GO" id="GO:0008240">
    <property type="term" value="F:tripeptidyl-peptidase activity"/>
    <property type="evidence" value="ECO:0007669"/>
    <property type="project" value="UniProtKB-EC"/>
</dbReference>
<keyword evidence="9 15" id="KW-0378">Hydrolase</keyword>
<dbReference type="SUPFAM" id="SSF52743">
    <property type="entry name" value="Subtilisin-like"/>
    <property type="match status" value="1"/>
</dbReference>
<evidence type="ECO:0000256" key="16">
    <source>
        <dbReference type="SAM" id="SignalP"/>
    </source>
</evidence>
<dbReference type="PROSITE" id="PS51695">
    <property type="entry name" value="SEDOLISIN"/>
    <property type="match status" value="1"/>
</dbReference>
<dbReference type="InterPro" id="IPR036852">
    <property type="entry name" value="Peptidase_S8/S53_dom_sf"/>
</dbReference>
<evidence type="ECO:0000256" key="13">
    <source>
        <dbReference type="ARBA" id="ARBA00023145"/>
    </source>
</evidence>
<comment type="subcellular location">
    <subcellularLocation>
        <location evidence="3">Secreted</location>
        <location evidence="3">Extracellular space</location>
    </subcellularLocation>
</comment>
<accession>A0A5M3M9T1</accession>
<feature type="chain" id="PRO_5024310533" description="tripeptidyl-peptidase II" evidence="16">
    <location>
        <begin position="20"/>
        <end position="595"/>
    </location>
</feature>
<dbReference type="Pfam" id="PF09286">
    <property type="entry name" value="Pro-kuma_activ"/>
    <property type="match status" value="1"/>
</dbReference>